<gene>
    <name evidence="4" type="ORF">B9N49_01645</name>
</gene>
<dbReference type="AlphaFoldDB" id="A0A233V8B2"/>
<dbReference type="Proteomes" id="UP000215413">
    <property type="component" value="Unassembled WGS sequence"/>
</dbReference>
<name>A0A233V8B2_FINMA</name>
<keyword evidence="2" id="KW-0812">Transmembrane</keyword>
<dbReference type="Gene3D" id="3.60.40.10">
    <property type="entry name" value="PPM-type phosphatase domain"/>
    <property type="match status" value="1"/>
</dbReference>
<dbReference type="SMART" id="SM00331">
    <property type="entry name" value="PP2C_SIG"/>
    <property type="match status" value="1"/>
</dbReference>
<dbReference type="InterPro" id="IPR052016">
    <property type="entry name" value="Bact_Sigma-Reg"/>
</dbReference>
<sequence>MEKKSSEDVSDFKGSDYEVLNSMKDLVRVIDKDGVIIFANTSMIKSMPINPIGVNCYLDYSEDFPKCLADRKYRLNSTIKEKRKINGVDYSITSSPVMDKDGEVVSTVEVFRDISKEVKTQIDLINANKDIKDEIIFAKHIQSKTLPSKGEHVGLDLDYSYISSRDLSGDIIDCIDIDERFVGIYIADVVGHGIAASILTMFIRQTMRYLVSRITDSRPKRVLKDLNTTFTELNLSVDKYFTIFYGLYDRKLKIFSYANAGHNGIPFLISNDKLEELKVTGHPISPMFEGVGFDQRDILVSSGDELIMYTDGITETRGFDNEFYGEERLKRDLMKVPDRRIEYVLSELNSFRFLEQDDDIVLVSLRVL</sequence>
<keyword evidence="1" id="KW-0378">Hydrolase</keyword>
<reference evidence="5" key="1">
    <citation type="submission" date="2017-04" db="EMBL/GenBank/DDBJ databases">
        <title>Finegoldia magna isolated from orthopedic joint implant-associated infections.</title>
        <authorList>
            <person name="Bjorklund S."/>
            <person name="Bruggemann H."/>
            <person name="Jensen A."/>
            <person name="Hellmark B."/>
            <person name="Soderquist B."/>
        </authorList>
    </citation>
    <scope>NUCLEOTIDE SEQUENCE [LARGE SCALE GENOMIC DNA]</scope>
    <source>
        <strain evidence="5">CCUG 54800</strain>
    </source>
</reference>
<dbReference type="InterPro" id="IPR036457">
    <property type="entry name" value="PPM-type-like_dom_sf"/>
</dbReference>
<dbReference type="PANTHER" id="PTHR43156">
    <property type="entry name" value="STAGE II SPORULATION PROTEIN E-RELATED"/>
    <property type="match status" value="1"/>
</dbReference>
<accession>A0A233V8B2</accession>
<feature type="transmembrane region" description="Helical" evidence="2">
    <location>
        <begin position="182"/>
        <end position="203"/>
    </location>
</feature>
<dbReference type="GO" id="GO:0016791">
    <property type="term" value="F:phosphatase activity"/>
    <property type="evidence" value="ECO:0007669"/>
    <property type="project" value="TreeGrafter"/>
</dbReference>
<evidence type="ECO:0000313" key="5">
    <source>
        <dbReference type="Proteomes" id="UP000215413"/>
    </source>
</evidence>
<dbReference type="InterPro" id="IPR035965">
    <property type="entry name" value="PAS-like_dom_sf"/>
</dbReference>
<dbReference type="EMBL" id="NDYC01000009">
    <property type="protein sequence ID" value="OXZ28630.1"/>
    <property type="molecule type" value="Genomic_DNA"/>
</dbReference>
<keyword evidence="2" id="KW-0472">Membrane</keyword>
<dbReference type="Gene3D" id="3.30.450.20">
    <property type="entry name" value="PAS domain"/>
    <property type="match status" value="1"/>
</dbReference>
<protein>
    <submittedName>
        <fullName evidence="4">Sigma factor SigB regulation protein</fullName>
    </submittedName>
</protein>
<dbReference type="InterPro" id="IPR001932">
    <property type="entry name" value="PPM-type_phosphatase-like_dom"/>
</dbReference>
<dbReference type="PANTHER" id="PTHR43156:SF2">
    <property type="entry name" value="STAGE II SPORULATION PROTEIN E"/>
    <property type="match status" value="1"/>
</dbReference>
<dbReference type="RefSeq" id="WP_094205241.1">
    <property type="nucleotide sequence ID" value="NZ_NDYC01000009.1"/>
</dbReference>
<evidence type="ECO:0000259" key="3">
    <source>
        <dbReference type="SMART" id="SM00331"/>
    </source>
</evidence>
<comment type="caution">
    <text evidence="4">The sequence shown here is derived from an EMBL/GenBank/DDBJ whole genome shotgun (WGS) entry which is preliminary data.</text>
</comment>
<keyword evidence="2" id="KW-1133">Transmembrane helix</keyword>
<feature type="domain" description="PPM-type phosphatase" evidence="3">
    <location>
        <begin position="152"/>
        <end position="367"/>
    </location>
</feature>
<proteinExistence type="predicted"/>
<organism evidence="4 5">
    <name type="scientific">Finegoldia magna</name>
    <name type="common">Peptostreptococcus magnus</name>
    <dbReference type="NCBI Taxonomy" id="1260"/>
    <lineage>
        <taxon>Bacteria</taxon>
        <taxon>Bacillati</taxon>
        <taxon>Bacillota</taxon>
        <taxon>Tissierellia</taxon>
        <taxon>Tissierellales</taxon>
        <taxon>Peptoniphilaceae</taxon>
        <taxon>Finegoldia</taxon>
    </lineage>
</organism>
<evidence type="ECO:0000256" key="2">
    <source>
        <dbReference type="SAM" id="Phobius"/>
    </source>
</evidence>
<dbReference type="SUPFAM" id="SSF55785">
    <property type="entry name" value="PYP-like sensor domain (PAS domain)"/>
    <property type="match status" value="1"/>
</dbReference>
<evidence type="ECO:0000313" key="4">
    <source>
        <dbReference type="EMBL" id="OXZ28630.1"/>
    </source>
</evidence>
<evidence type="ECO:0000256" key="1">
    <source>
        <dbReference type="ARBA" id="ARBA00022801"/>
    </source>
</evidence>
<dbReference type="Pfam" id="PF07228">
    <property type="entry name" value="SpoIIE"/>
    <property type="match status" value="1"/>
</dbReference>